<dbReference type="KEGG" id="sla:SERLADRAFT_413076"/>
<evidence type="ECO:0000256" key="3">
    <source>
        <dbReference type="ARBA" id="ARBA00022729"/>
    </source>
</evidence>
<proteinExistence type="predicted"/>
<feature type="region of interest" description="Disordered" evidence="8">
    <location>
        <begin position="351"/>
        <end position="370"/>
    </location>
</feature>
<dbReference type="Proteomes" id="UP000008064">
    <property type="component" value="Unassembled WGS sequence"/>
</dbReference>
<dbReference type="PRINTS" id="PR00213">
    <property type="entry name" value="MYELINP0"/>
</dbReference>
<feature type="region of interest" description="Disordered" evidence="8">
    <location>
        <begin position="392"/>
        <end position="411"/>
    </location>
</feature>
<evidence type="ECO:0000256" key="9">
    <source>
        <dbReference type="SAM" id="Phobius"/>
    </source>
</evidence>
<keyword evidence="7" id="KW-0393">Immunoglobulin domain</keyword>
<dbReference type="EMBL" id="GL945429">
    <property type="protein sequence ID" value="EGO29686.1"/>
    <property type="molecule type" value="Genomic_DNA"/>
</dbReference>
<evidence type="ECO:0000256" key="1">
    <source>
        <dbReference type="ARBA" id="ARBA00004370"/>
    </source>
</evidence>
<feature type="region of interest" description="Disordered" evidence="8">
    <location>
        <begin position="215"/>
        <end position="266"/>
    </location>
</feature>
<keyword evidence="5 9" id="KW-0472">Membrane</keyword>
<feature type="signal peptide" evidence="10">
    <location>
        <begin position="1"/>
        <end position="21"/>
    </location>
</feature>
<keyword evidence="4 9" id="KW-1133">Transmembrane helix</keyword>
<evidence type="ECO:0000256" key="4">
    <source>
        <dbReference type="ARBA" id="ARBA00022989"/>
    </source>
</evidence>
<feature type="compositionally biased region" description="Gly residues" evidence="8">
    <location>
        <begin position="355"/>
        <end position="364"/>
    </location>
</feature>
<feature type="compositionally biased region" description="Polar residues" evidence="8">
    <location>
        <begin position="221"/>
        <end position="244"/>
    </location>
</feature>
<dbReference type="RefSeq" id="XP_007313928.1">
    <property type="nucleotide sequence ID" value="XM_007313866.1"/>
</dbReference>
<feature type="chain" id="PRO_5003381464" description="Mid2 domain-containing protein" evidence="10">
    <location>
        <begin position="22"/>
        <end position="451"/>
    </location>
</feature>
<evidence type="ECO:0000256" key="8">
    <source>
        <dbReference type="SAM" id="MobiDB-lite"/>
    </source>
</evidence>
<feature type="region of interest" description="Disordered" evidence="8">
    <location>
        <begin position="421"/>
        <end position="451"/>
    </location>
</feature>
<evidence type="ECO:0008006" key="12">
    <source>
        <dbReference type="Google" id="ProtNLM"/>
    </source>
</evidence>
<protein>
    <recommendedName>
        <fullName evidence="12">Mid2 domain-containing protein</fullName>
    </recommendedName>
</protein>
<dbReference type="HOGENOM" id="CLU_033085_0_0_1"/>
<dbReference type="AlphaFoldDB" id="F8NH97"/>
<dbReference type="InterPro" id="IPR000920">
    <property type="entry name" value="Myelin_P0-rel"/>
</dbReference>
<evidence type="ECO:0000256" key="2">
    <source>
        <dbReference type="ARBA" id="ARBA00022692"/>
    </source>
</evidence>
<evidence type="ECO:0000256" key="6">
    <source>
        <dbReference type="ARBA" id="ARBA00023157"/>
    </source>
</evidence>
<dbReference type="GeneID" id="18813118"/>
<dbReference type="OrthoDB" id="3267813at2759"/>
<sequence length="451" mass="46330">MPSASISSSLVLFLLPSLVSAFSFQFTSQPTQCGNLSIAITDGTGQPPYSVLIIPYGSSPLPNNVEARTIVNQPFSGDSTDVSFQLKYPATSQFVAVVSDSSAFGSGGTSVVATVTGSNDASCFNPTKTVSPDFPFNIYPSGLVVQCSASRLWWNASQTQGDVTFQGVIPGGDSFSIPEGQITQNDSLGTGFSWTPTVRAGNTLLIIAGDNRGEGTGGSGSYNVQQGDDPSNACLNNNSPSSTAGPPAGGSYPTNNSGGTTGGSGGRSSTNTGAIIGGVIGGLAGVVIIALVGLYFLKRKTGSTKARKEGPVNLFQGDGDEDDEPQGELPQYYRPVPFVLPDPTEVSSAYAQENGAGGTAGGSRYGTSERRHSAATSLTDARFQRAATPEAAGLGIASGSTAASSRKTAMPQLRPVNIIQHDDAGSPVDEADEPETVELPPAYTNIRRNNT</sequence>
<name>F8NH97_SERL9</name>
<reference evidence="11" key="1">
    <citation type="submission" date="2011-04" db="EMBL/GenBank/DDBJ databases">
        <title>Evolution of plant cell wall degrading machinery underlies the functional diversity of forest fungi.</title>
        <authorList>
            <consortium name="US DOE Joint Genome Institute (JGI-PGF)"/>
            <person name="Eastwood D.C."/>
            <person name="Floudas D."/>
            <person name="Binder M."/>
            <person name="Majcherczyk A."/>
            <person name="Schneider P."/>
            <person name="Aerts A."/>
            <person name="Asiegbu F.O."/>
            <person name="Baker S.E."/>
            <person name="Barry K."/>
            <person name="Bendiksby M."/>
            <person name="Blumentritt M."/>
            <person name="Coutinho P.M."/>
            <person name="Cullen D."/>
            <person name="Cullen D."/>
            <person name="Gathman A."/>
            <person name="Goodell B."/>
            <person name="Henrissat B."/>
            <person name="Ihrmark K."/>
            <person name="Kauserud H."/>
            <person name="Kohler A."/>
            <person name="LaButti K."/>
            <person name="Lapidus A."/>
            <person name="Lavin J.L."/>
            <person name="Lee Y.-H."/>
            <person name="Lindquist E."/>
            <person name="Lilly W."/>
            <person name="Lucas S."/>
            <person name="Morin E."/>
            <person name="Murat C."/>
            <person name="Oguiza J.A."/>
            <person name="Park J."/>
            <person name="Pisabarro A.G."/>
            <person name="Riley R."/>
            <person name="Rosling A."/>
            <person name="Salamov A."/>
            <person name="Schmidt O."/>
            <person name="Schmutz J."/>
            <person name="Skrede I."/>
            <person name="Stenlid J."/>
            <person name="Wiebenga A."/>
            <person name="Xie X."/>
            <person name="Kues U."/>
            <person name="Hibbett D.S."/>
            <person name="Hoffmeister D."/>
            <person name="Hogberg N."/>
            <person name="Martin F."/>
            <person name="Grigoriev I.V."/>
            <person name="Watkinson S.C."/>
        </authorList>
    </citation>
    <scope>NUCLEOTIDE SEQUENCE</scope>
    <source>
        <strain evidence="11">S7.9</strain>
    </source>
</reference>
<keyword evidence="3 10" id="KW-0732">Signal</keyword>
<keyword evidence="6" id="KW-1015">Disulfide bond</keyword>
<feature type="compositionally biased region" description="Low complexity" evidence="8">
    <location>
        <begin position="249"/>
        <end position="258"/>
    </location>
</feature>
<dbReference type="GO" id="GO:0016020">
    <property type="term" value="C:membrane"/>
    <property type="evidence" value="ECO:0007669"/>
    <property type="project" value="UniProtKB-SubCell"/>
</dbReference>
<feature type="transmembrane region" description="Helical" evidence="9">
    <location>
        <begin position="274"/>
        <end position="297"/>
    </location>
</feature>
<feature type="compositionally biased region" description="Polar residues" evidence="8">
    <location>
        <begin position="398"/>
        <end position="407"/>
    </location>
</feature>
<organism>
    <name type="scientific">Serpula lacrymans var. lacrymans (strain S7.9)</name>
    <name type="common">Dry rot fungus</name>
    <dbReference type="NCBI Taxonomy" id="578457"/>
    <lineage>
        <taxon>Eukaryota</taxon>
        <taxon>Fungi</taxon>
        <taxon>Dikarya</taxon>
        <taxon>Basidiomycota</taxon>
        <taxon>Agaricomycotina</taxon>
        <taxon>Agaricomycetes</taxon>
        <taxon>Agaricomycetidae</taxon>
        <taxon>Boletales</taxon>
        <taxon>Coniophorineae</taxon>
        <taxon>Serpulaceae</taxon>
        <taxon>Serpula</taxon>
    </lineage>
</organism>
<gene>
    <name evidence="11" type="ORF">SERLADRAFT_413076</name>
</gene>
<evidence type="ECO:0000313" key="11">
    <source>
        <dbReference type="EMBL" id="EGO29686.1"/>
    </source>
</evidence>
<accession>F8NH97</accession>
<comment type="subcellular location">
    <subcellularLocation>
        <location evidence="1">Membrane</location>
    </subcellularLocation>
</comment>
<feature type="region of interest" description="Disordered" evidence="8">
    <location>
        <begin position="306"/>
        <end position="327"/>
    </location>
</feature>
<evidence type="ECO:0000256" key="5">
    <source>
        <dbReference type="ARBA" id="ARBA00023136"/>
    </source>
</evidence>
<keyword evidence="2 9" id="KW-0812">Transmembrane</keyword>
<evidence type="ECO:0000256" key="7">
    <source>
        <dbReference type="ARBA" id="ARBA00023319"/>
    </source>
</evidence>
<evidence type="ECO:0000256" key="10">
    <source>
        <dbReference type="SAM" id="SignalP"/>
    </source>
</evidence>